<dbReference type="PANTHER" id="PTHR10634:SF67">
    <property type="entry name" value="AN1-TYPE ZINC FINGER PROTEIN 3"/>
    <property type="match status" value="1"/>
</dbReference>
<dbReference type="AlphaFoldDB" id="L1JIC7"/>
<dbReference type="EMBL" id="JH992988">
    <property type="protein sequence ID" value="EKX47899.1"/>
    <property type="molecule type" value="Genomic_DNA"/>
</dbReference>
<dbReference type="Proteomes" id="UP000011087">
    <property type="component" value="Unassembled WGS sequence"/>
</dbReference>
<reference evidence="5 7" key="1">
    <citation type="journal article" date="2012" name="Nature">
        <title>Algal genomes reveal evolutionary mosaicism and the fate of nucleomorphs.</title>
        <authorList>
            <consortium name="DOE Joint Genome Institute"/>
            <person name="Curtis B.A."/>
            <person name="Tanifuji G."/>
            <person name="Burki F."/>
            <person name="Gruber A."/>
            <person name="Irimia M."/>
            <person name="Maruyama S."/>
            <person name="Arias M.C."/>
            <person name="Ball S.G."/>
            <person name="Gile G.H."/>
            <person name="Hirakawa Y."/>
            <person name="Hopkins J.F."/>
            <person name="Kuo A."/>
            <person name="Rensing S.A."/>
            <person name="Schmutz J."/>
            <person name="Symeonidi A."/>
            <person name="Elias M."/>
            <person name="Eveleigh R.J."/>
            <person name="Herman E.K."/>
            <person name="Klute M.J."/>
            <person name="Nakayama T."/>
            <person name="Obornik M."/>
            <person name="Reyes-Prieto A."/>
            <person name="Armbrust E.V."/>
            <person name="Aves S.J."/>
            <person name="Beiko R.G."/>
            <person name="Coutinho P."/>
            <person name="Dacks J.B."/>
            <person name="Durnford D.G."/>
            <person name="Fast N.M."/>
            <person name="Green B.R."/>
            <person name="Grisdale C.J."/>
            <person name="Hempel F."/>
            <person name="Henrissat B."/>
            <person name="Hoppner M.P."/>
            <person name="Ishida K."/>
            <person name="Kim E."/>
            <person name="Koreny L."/>
            <person name="Kroth P.G."/>
            <person name="Liu Y."/>
            <person name="Malik S.B."/>
            <person name="Maier U.G."/>
            <person name="McRose D."/>
            <person name="Mock T."/>
            <person name="Neilson J.A."/>
            <person name="Onodera N.T."/>
            <person name="Poole A.M."/>
            <person name="Pritham E.J."/>
            <person name="Richards T.A."/>
            <person name="Rocap G."/>
            <person name="Roy S.W."/>
            <person name="Sarai C."/>
            <person name="Schaack S."/>
            <person name="Shirato S."/>
            <person name="Slamovits C.H."/>
            <person name="Spencer D.F."/>
            <person name="Suzuki S."/>
            <person name="Worden A.Z."/>
            <person name="Zauner S."/>
            <person name="Barry K."/>
            <person name="Bell C."/>
            <person name="Bharti A.K."/>
            <person name="Crow J.A."/>
            <person name="Grimwood J."/>
            <person name="Kramer R."/>
            <person name="Lindquist E."/>
            <person name="Lucas S."/>
            <person name="Salamov A."/>
            <person name="McFadden G.I."/>
            <person name="Lane C.E."/>
            <person name="Keeling P.J."/>
            <person name="Gray M.W."/>
            <person name="Grigoriev I.V."/>
            <person name="Archibald J.M."/>
        </authorList>
    </citation>
    <scope>NUCLEOTIDE SEQUENCE</scope>
    <source>
        <strain evidence="5 7">CCMP2712</strain>
    </source>
</reference>
<keyword evidence="2" id="KW-0863">Zinc-finger</keyword>
<dbReference type="Gene3D" id="4.10.1110.10">
    <property type="entry name" value="AN1-like Zinc finger"/>
    <property type="match status" value="1"/>
</dbReference>
<keyword evidence="1" id="KW-0479">Metal-binding</keyword>
<dbReference type="KEGG" id="gtt:GUITHDRAFT_106445"/>
<accession>L1JIC7</accession>
<dbReference type="PANTHER" id="PTHR10634">
    <property type="entry name" value="AN1-TYPE ZINC FINGER PROTEIN"/>
    <property type="match status" value="1"/>
</dbReference>
<dbReference type="GO" id="GO:0008270">
    <property type="term" value="F:zinc ion binding"/>
    <property type="evidence" value="ECO:0007669"/>
    <property type="project" value="UniProtKB-KW"/>
</dbReference>
<evidence type="ECO:0000256" key="1">
    <source>
        <dbReference type="ARBA" id="ARBA00022723"/>
    </source>
</evidence>
<name>L1JIC7_GUITC</name>
<dbReference type="PaxDb" id="55529-EKX47899"/>
<proteinExistence type="predicted"/>
<evidence type="ECO:0000256" key="3">
    <source>
        <dbReference type="ARBA" id="ARBA00022833"/>
    </source>
</evidence>
<protein>
    <recommendedName>
        <fullName evidence="4">Ubiquitin-like domain-containing protein</fullName>
    </recommendedName>
</protein>
<dbReference type="InterPro" id="IPR000626">
    <property type="entry name" value="Ubiquitin-like_dom"/>
</dbReference>
<evidence type="ECO:0000259" key="4">
    <source>
        <dbReference type="PROSITE" id="PS50053"/>
    </source>
</evidence>
<dbReference type="RefSeq" id="XP_005834879.1">
    <property type="nucleotide sequence ID" value="XM_005834822.1"/>
</dbReference>
<organism evidence="5">
    <name type="scientific">Guillardia theta (strain CCMP2712)</name>
    <name type="common">Cryptophyte</name>
    <dbReference type="NCBI Taxonomy" id="905079"/>
    <lineage>
        <taxon>Eukaryota</taxon>
        <taxon>Cryptophyceae</taxon>
        <taxon>Pyrenomonadales</taxon>
        <taxon>Geminigeraceae</taxon>
        <taxon>Guillardia</taxon>
    </lineage>
</organism>
<keyword evidence="3" id="KW-0862">Zinc</keyword>
<dbReference type="SUPFAM" id="SSF118310">
    <property type="entry name" value="AN1-like Zinc finger"/>
    <property type="match status" value="1"/>
</dbReference>
<evidence type="ECO:0000256" key="2">
    <source>
        <dbReference type="ARBA" id="ARBA00022771"/>
    </source>
</evidence>
<dbReference type="SMART" id="SM00154">
    <property type="entry name" value="ZnF_AN1"/>
    <property type="match status" value="1"/>
</dbReference>
<dbReference type="Pfam" id="PF00240">
    <property type="entry name" value="ubiquitin"/>
    <property type="match status" value="1"/>
</dbReference>
<dbReference type="InterPro" id="IPR000058">
    <property type="entry name" value="Znf_AN1"/>
</dbReference>
<keyword evidence="7" id="KW-1185">Reference proteome</keyword>
<feature type="domain" description="Ubiquitin-like" evidence="4">
    <location>
        <begin position="3"/>
        <end position="77"/>
    </location>
</feature>
<evidence type="ECO:0000313" key="6">
    <source>
        <dbReference type="EnsemblProtists" id="EKX47899"/>
    </source>
</evidence>
<dbReference type="SMART" id="SM00213">
    <property type="entry name" value="UBQ"/>
    <property type="match status" value="1"/>
</dbReference>
<dbReference type="Gene3D" id="3.10.20.90">
    <property type="entry name" value="Phosphatidylinositol 3-kinase Catalytic Subunit, Chain A, domain 1"/>
    <property type="match status" value="1"/>
</dbReference>
<dbReference type="PROSITE" id="PS50053">
    <property type="entry name" value="UBIQUITIN_2"/>
    <property type="match status" value="1"/>
</dbReference>
<dbReference type="CDD" id="cd17039">
    <property type="entry name" value="Ubl_ubiquitin_like"/>
    <property type="match status" value="1"/>
</dbReference>
<sequence length="305" mass="34333">MGLTVNIKTVSGETAKVQALYTDTVEHLKNKVEKSTSLGKIRDFVRKGVILDDFKTLAQCGFENNELIIATIEKSAPPKFVAVEIEDIETSSKQERKLEKPKKCATCGKGINLVEQNMPCRCSLVFCEHHRPPEKHHCPVNISLLKREQLARDLMPSESKGSRSTSSSAKGILIYNEFAASHRSKACRQMHAVALGFLAGGCLSALGAEWDGQGVPTWIKRLVLGYSLAYLIGQWSHSKRINNASGDDHDFTYCLWSRQVWQQPWGCLKAEFRNLVRVLVDLVTHDRRNCVTRHALKYKKFYDPS</sequence>
<dbReference type="InterPro" id="IPR029071">
    <property type="entry name" value="Ubiquitin-like_domsf"/>
</dbReference>
<dbReference type="OrthoDB" id="428577at2759"/>
<dbReference type="GeneID" id="17304529"/>
<dbReference type="SUPFAM" id="SSF54236">
    <property type="entry name" value="Ubiquitin-like"/>
    <property type="match status" value="1"/>
</dbReference>
<dbReference type="InterPro" id="IPR050652">
    <property type="entry name" value="AN1_A20_ZnFinger"/>
</dbReference>
<dbReference type="EnsemblProtists" id="EKX47899">
    <property type="protein sequence ID" value="EKX47899"/>
    <property type="gene ID" value="GUITHDRAFT_106445"/>
</dbReference>
<reference evidence="6" key="3">
    <citation type="submission" date="2016-03" db="UniProtKB">
        <authorList>
            <consortium name="EnsemblProtists"/>
        </authorList>
    </citation>
    <scope>IDENTIFICATION</scope>
</reference>
<dbReference type="HOGENOM" id="CLU_913507_0_0_1"/>
<evidence type="ECO:0000313" key="5">
    <source>
        <dbReference type="EMBL" id="EKX47899.1"/>
    </source>
</evidence>
<gene>
    <name evidence="5" type="ORF">GUITHDRAFT_106445</name>
</gene>
<reference evidence="7" key="2">
    <citation type="submission" date="2012-11" db="EMBL/GenBank/DDBJ databases">
        <authorList>
            <person name="Kuo A."/>
            <person name="Curtis B.A."/>
            <person name="Tanifuji G."/>
            <person name="Burki F."/>
            <person name="Gruber A."/>
            <person name="Irimia M."/>
            <person name="Maruyama S."/>
            <person name="Arias M.C."/>
            <person name="Ball S.G."/>
            <person name="Gile G.H."/>
            <person name="Hirakawa Y."/>
            <person name="Hopkins J.F."/>
            <person name="Rensing S.A."/>
            <person name="Schmutz J."/>
            <person name="Symeonidi A."/>
            <person name="Elias M."/>
            <person name="Eveleigh R.J."/>
            <person name="Herman E.K."/>
            <person name="Klute M.J."/>
            <person name="Nakayama T."/>
            <person name="Obornik M."/>
            <person name="Reyes-Prieto A."/>
            <person name="Armbrust E.V."/>
            <person name="Aves S.J."/>
            <person name="Beiko R.G."/>
            <person name="Coutinho P."/>
            <person name="Dacks J.B."/>
            <person name="Durnford D.G."/>
            <person name="Fast N.M."/>
            <person name="Green B.R."/>
            <person name="Grisdale C."/>
            <person name="Hempe F."/>
            <person name="Henrissat B."/>
            <person name="Hoppner M.P."/>
            <person name="Ishida K.-I."/>
            <person name="Kim E."/>
            <person name="Koreny L."/>
            <person name="Kroth P.G."/>
            <person name="Liu Y."/>
            <person name="Malik S.-B."/>
            <person name="Maier U.G."/>
            <person name="McRose D."/>
            <person name="Mock T."/>
            <person name="Neilson J.A."/>
            <person name="Onodera N.T."/>
            <person name="Poole A.M."/>
            <person name="Pritham E.J."/>
            <person name="Richards T.A."/>
            <person name="Rocap G."/>
            <person name="Roy S.W."/>
            <person name="Sarai C."/>
            <person name="Schaack S."/>
            <person name="Shirato S."/>
            <person name="Slamovits C.H."/>
            <person name="Spencer D.F."/>
            <person name="Suzuki S."/>
            <person name="Worden A.Z."/>
            <person name="Zauner S."/>
            <person name="Barry K."/>
            <person name="Bell C."/>
            <person name="Bharti A.K."/>
            <person name="Crow J.A."/>
            <person name="Grimwood J."/>
            <person name="Kramer R."/>
            <person name="Lindquist E."/>
            <person name="Lucas S."/>
            <person name="Salamov A."/>
            <person name="McFadden G.I."/>
            <person name="Lane C.E."/>
            <person name="Keeling P.J."/>
            <person name="Gray M.W."/>
            <person name="Grigoriev I.V."/>
            <person name="Archibald J.M."/>
        </authorList>
    </citation>
    <scope>NUCLEOTIDE SEQUENCE</scope>
    <source>
        <strain evidence="7">CCMP2712</strain>
    </source>
</reference>
<dbReference type="InterPro" id="IPR035896">
    <property type="entry name" value="AN1-like_Znf"/>
</dbReference>
<evidence type="ECO:0000313" key="7">
    <source>
        <dbReference type="Proteomes" id="UP000011087"/>
    </source>
</evidence>